<dbReference type="Proteomes" id="UP000593572">
    <property type="component" value="Unassembled WGS sequence"/>
</dbReference>
<comment type="similarity">
    <text evidence="1 6">Belongs to the FHY3/FAR1 family.</text>
</comment>
<evidence type="ECO:0000256" key="5">
    <source>
        <dbReference type="PROSITE-ProRule" id="PRU00325"/>
    </source>
</evidence>
<keyword evidence="3 5" id="KW-0863">Zinc-finger</keyword>
<keyword evidence="10" id="KW-1185">Reference proteome</keyword>
<evidence type="ECO:0000256" key="3">
    <source>
        <dbReference type="ARBA" id="ARBA00022771"/>
    </source>
</evidence>
<comment type="caution">
    <text evidence="9">The sequence shown here is derived from an EMBL/GenBank/DDBJ whole genome shotgun (WGS) entry which is preliminary data.</text>
</comment>
<dbReference type="InterPro" id="IPR031052">
    <property type="entry name" value="FHY3/FAR1"/>
</dbReference>
<feature type="compositionally biased region" description="Polar residues" evidence="7">
    <location>
        <begin position="12"/>
        <end position="25"/>
    </location>
</feature>
<keyword evidence="2 6" id="KW-0479">Metal-binding</keyword>
<dbReference type="InterPro" id="IPR018289">
    <property type="entry name" value="MULE_transposase_dom"/>
</dbReference>
<evidence type="ECO:0000256" key="1">
    <source>
        <dbReference type="ARBA" id="ARBA00005889"/>
    </source>
</evidence>
<comment type="function">
    <text evidence="6">Putative transcription activator involved in regulating light control of development.</text>
</comment>
<evidence type="ECO:0000256" key="6">
    <source>
        <dbReference type="RuleBase" id="RU367018"/>
    </source>
</evidence>
<evidence type="ECO:0000313" key="10">
    <source>
        <dbReference type="Proteomes" id="UP000593572"/>
    </source>
</evidence>
<keyword evidence="4 6" id="KW-0862">Zinc</keyword>
<dbReference type="InterPro" id="IPR006564">
    <property type="entry name" value="Znf_PMZ"/>
</dbReference>
<evidence type="ECO:0000256" key="2">
    <source>
        <dbReference type="ARBA" id="ARBA00022723"/>
    </source>
</evidence>
<sequence length="945" mass="106808">MDVGGGKGDSVNGVNAESNKGGDNNWNLIENLTEIEVVANQDDDGVAGGKPCVGMEFESEDAGKTFYDGYARQLGFSTHVGQFTRATPDGPIVTWDFACSREVFKRKNVESCNAMFRIERKDGGKWIATKFVEDHNHSMVTPSKVHYLRPRRHLAGATKNVSETLEATADVYVSSDENHACYEATRIKNASSVMPNRLGRRMGPSGYFTPSSQRRTLGRDAQNLLNYFKKMQAENPGFYYAIQLDDDNRMTNVFWADARSRAAYNYFGDAVTFDTMYRPNQYQIPFAPFTGINHHGQMVLFGCALLLDESESSFTWLFRTWLSAMNDRPPVSIITDQDRAIQAAVSQVFPETRHCICKWHILREGQERLAHIYLAHPSFYGELYSCINFSETAEDFELSWGALLDKYDLHKNEWLQAVYNARKQWAPVYFRGTFFGTLSSNQGVSSFFNGYVNQQTTIPHFFKQYERALEDSLEKEIEADFDTICTTPVPKTPSPMEQQAANLYTKKVFSKFQEELVETFVYTANKIEGDGIVCKYRVAKYEHEHKAYFVALNISDMKASCTCQMFEYSGILCRHILTVFTVTNVLTLPSHYILKRWTRSAKSWVGLDEQHADPQGIETLTTRFNNLCQEALKLAEEGAMAPETYNAAINALKEAGKKIASVKKNVSKVRPPSSHTSGNNHEDGCKKTTSPVSKMIPSLWPWQDAIPPHFNLNDVGAPLTDLNQPSMVPVSLHRDTGPLDSTVVLTCFKSMTWVIENQNAMEAGKVAVINLKLHDYGKNPLGETEVQFRLTRVTLEPMLQSMAYISQQLSTPLNRVAVINLKGLSSGKGLMKFRTLDESSGQLKGILRSVAIIEIRLKFLYPGFIMCPNARYGNWIPYRKIKLAQNQHMWAPKLRSMVFYVPIASVLQSNDKLFKKMVKLHCRVHSSIRALHVWNTCTSFAAADK</sequence>
<dbReference type="InterPro" id="IPR004330">
    <property type="entry name" value="FAR1_DNA_bnd_dom"/>
</dbReference>
<name>A0A7J8N3Z6_9ROSI</name>
<protein>
    <recommendedName>
        <fullName evidence="6">Protein FAR1-RELATED SEQUENCE</fullName>
    </recommendedName>
</protein>
<dbReference type="PROSITE" id="PS50966">
    <property type="entry name" value="ZF_SWIM"/>
    <property type="match status" value="1"/>
</dbReference>
<evidence type="ECO:0000256" key="4">
    <source>
        <dbReference type="ARBA" id="ARBA00022833"/>
    </source>
</evidence>
<proteinExistence type="inferred from homology"/>
<accession>A0A7J8N3Z6</accession>
<dbReference type="SMART" id="SM00575">
    <property type="entry name" value="ZnF_PMZ"/>
    <property type="match status" value="1"/>
</dbReference>
<dbReference type="GO" id="GO:0005634">
    <property type="term" value="C:nucleus"/>
    <property type="evidence" value="ECO:0007669"/>
    <property type="project" value="UniProtKB-SubCell"/>
</dbReference>
<feature type="region of interest" description="Disordered" evidence="7">
    <location>
        <begin position="1"/>
        <end position="25"/>
    </location>
</feature>
<dbReference type="GO" id="GO:0008270">
    <property type="term" value="F:zinc ion binding"/>
    <property type="evidence" value="ECO:0007669"/>
    <property type="project" value="UniProtKB-UniRule"/>
</dbReference>
<organism evidence="9 10">
    <name type="scientific">Gossypium lobatum</name>
    <dbReference type="NCBI Taxonomy" id="34289"/>
    <lineage>
        <taxon>Eukaryota</taxon>
        <taxon>Viridiplantae</taxon>
        <taxon>Streptophyta</taxon>
        <taxon>Embryophyta</taxon>
        <taxon>Tracheophyta</taxon>
        <taxon>Spermatophyta</taxon>
        <taxon>Magnoliopsida</taxon>
        <taxon>eudicotyledons</taxon>
        <taxon>Gunneridae</taxon>
        <taxon>Pentapetalae</taxon>
        <taxon>rosids</taxon>
        <taxon>malvids</taxon>
        <taxon>Malvales</taxon>
        <taxon>Malvaceae</taxon>
        <taxon>Malvoideae</taxon>
        <taxon>Gossypium</taxon>
    </lineage>
</organism>
<feature type="domain" description="SWIM-type" evidence="8">
    <location>
        <begin position="548"/>
        <end position="584"/>
    </location>
</feature>
<evidence type="ECO:0000256" key="7">
    <source>
        <dbReference type="SAM" id="MobiDB-lite"/>
    </source>
</evidence>
<dbReference type="Pfam" id="PF04434">
    <property type="entry name" value="SWIM"/>
    <property type="match status" value="1"/>
</dbReference>
<dbReference type="GO" id="GO:0006355">
    <property type="term" value="P:regulation of DNA-templated transcription"/>
    <property type="evidence" value="ECO:0007669"/>
    <property type="project" value="UniProtKB-UniRule"/>
</dbReference>
<dbReference type="AlphaFoldDB" id="A0A7J8N3Z6"/>
<comment type="subcellular location">
    <subcellularLocation>
        <location evidence="6">Nucleus</location>
    </subcellularLocation>
</comment>
<gene>
    <name evidence="9" type="ORF">Golob_002006</name>
</gene>
<dbReference type="PANTHER" id="PTHR31669:SF160">
    <property type="entry name" value="PROTEIN FAR1-RELATED SEQUENCE"/>
    <property type="match status" value="1"/>
</dbReference>
<feature type="region of interest" description="Disordered" evidence="7">
    <location>
        <begin position="665"/>
        <end position="691"/>
    </location>
</feature>
<dbReference type="Pfam" id="PF10551">
    <property type="entry name" value="MULE"/>
    <property type="match status" value="1"/>
</dbReference>
<evidence type="ECO:0000259" key="8">
    <source>
        <dbReference type="PROSITE" id="PS50966"/>
    </source>
</evidence>
<dbReference type="EMBL" id="JABEZX010000012">
    <property type="protein sequence ID" value="MBA0571623.1"/>
    <property type="molecule type" value="Genomic_DNA"/>
</dbReference>
<reference evidence="9 10" key="1">
    <citation type="journal article" date="2019" name="Genome Biol. Evol.">
        <title>Insights into the evolution of the New World diploid cottons (Gossypium, subgenus Houzingenia) based on genome sequencing.</title>
        <authorList>
            <person name="Grover C.E."/>
            <person name="Arick M.A. 2nd"/>
            <person name="Thrash A."/>
            <person name="Conover J.L."/>
            <person name="Sanders W.S."/>
            <person name="Peterson D.G."/>
            <person name="Frelichowski J.E."/>
            <person name="Scheffler J.A."/>
            <person name="Scheffler B.E."/>
            <person name="Wendel J.F."/>
        </authorList>
    </citation>
    <scope>NUCLEOTIDE SEQUENCE [LARGE SCALE GENOMIC DNA]</scope>
    <source>
        <strain evidence="9">157</strain>
        <tissue evidence="9">Leaf</tissue>
    </source>
</reference>
<dbReference type="PANTHER" id="PTHR31669">
    <property type="entry name" value="PROTEIN FAR1-RELATED SEQUENCE 10-RELATED"/>
    <property type="match status" value="1"/>
</dbReference>
<evidence type="ECO:0000313" key="9">
    <source>
        <dbReference type="EMBL" id="MBA0571623.1"/>
    </source>
</evidence>
<keyword evidence="6" id="KW-0539">Nucleus</keyword>
<dbReference type="Pfam" id="PF03101">
    <property type="entry name" value="FAR1"/>
    <property type="match status" value="1"/>
</dbReference>
<dbReference type="InterPro" id="IPR007527">
    <property type="entry name" value="Znf_SWIM"/>
</dbReference>